<organism evidence="9 10">
    <name type="scientific">Nesidiocoris tenuis</name>
    <dbReference type="NCBI Taxonomy" id="355587"/>
    <lineage>
        <taxon>Eukaryota</taxon>
        <taxon>Metazoa</taxon>
        <taxon>Ecdysozoa</taxon>
        <taxon>Arthropoda</taxon>
        <taxon>Hexapoda</taxon>
        <taxon>Insecta</taxon>
        <taxon>Pterygota</taxon>
        <taxon>Neoptera</taxon>
        <taxon>Paraneoptera</taxon>
        <taxon>Hemiptera</taxon>
        <taxon>Heteroptera</taxon>
        <taxon>Panheteroptera</taxon>
        <taxon>Cimicomorpha</taxon>
        <taxon>Miridae</taxon>
        <taxon>Dicyphina</taxon>
        <taxon>Nesidiocoris</taxon>
    </lineage>
</organism>
<dbReference type="PANTHER" id="PTHR43038:SF3">
    <property type="entry name" value="ABC TRANSPORTER G FAMILY MEMBER 20 ISOFORM X1"/>
    <property type="match status" value="1"/>
</dbReference>
<dbReference type="InterPro" id="IPR027417">
    <property type="entry name" value="P-loop_NTPase"/>
</dbReference>
<dbReference type="InterPro" id="IPR003593">
    <property type="entry name" value="AAA+_ATPase"/>
</dbReference>
<feature type="transmembrane region" description="Helical" evidence="7">
    <location>
        <begin position="474"/>
        <end position="491"/>
    </location>
</feature>
<feature type="domain" description="ABC transporter" evidence="8">
    <location>
        <begin position="16"/>
        <end position="238"/>
    </location>
</feature>
<dbReference type="InterPro" id="IPR013525">
    <property type="entry name" value="ABC2_TM"/>
</dbReference>
<proteinExistence type="predicted"/>
<feature type="transmembrane region" description="Helical" evidence="7">
    <location>
        <begin position="511"/>
        <end position="530"/>
    </location>
</feature>
<name>A0ABN7AQZ3_9HEMI</name>
<feature type="transmembrane region" description="Helical" evidence="7">
    <location>
        <begin position="585"/>
        <end position="605"/>
    </location>
</feature>
<keyword evidence="3" id="KW-0547">Nucleotide-binding</keyword>
<keyword evidence="6 7" id="KW-0472">Membrane</keyword>
<keyword evidence="10" id="KW-1185">Reference proteome</keyword>
<dbReference type="Gene3D" id="3.40.50.300">
    <property type="entry name" value="P-loop containing nucleotide triphosphate hydrolases"/>
    <property type="match status" value="1"/>
</dbReference>
<gene>
    <name evidence="9" type="ORF">NTJ_07431</name>
</gene>
<comment type="subcellular location">
    <subcellularLocation>
        <location evidence="1">Membrane</location>
        <topology evidence="1">Multi-pass membrane protein</topology>
    </subcellularLocation>
</comment>
<evidence type="ECO:0000259" key="8">
    <source>
        <dbReference type="PROSITE" id="PS50893"/>
    </source>
</evidence>
<sequence>MVHNRVKQAADIEPFISVRNAYKRYSSKAVILAGLNMTIEKGSIYGLLGPSGCGKSTLLSCIVGRLSLDSGSVLVGINDKKQLGFMPQDIALNTELTICELLTFYGRLYLMSHSKITQRLIELTELLELPNKNRLVGDCSGGQQRRVSMAITLIHDPVLLIMDEPTVGIDPLLCASIWECFTNLVKNRGKTIVITTHYIEEAKSADRIGLMRNGKLLSEDSPLMLMKKFHCDSLEEVFLSLSKNQENEVVVQDYPPKQKQKPVLSNSETLNTVRYMAQLQKNWTWTKRNLGITLFVFLIPTICLVLFLSTDIMEIVTVPIGIVMPSVDFCPSNELPIRSCLKINDFTCRYVEILQSKYPLLLYDNNDTAIYEAKKGRLAAILYFHENFTQGMMERLEKQSGSSLKALEEGTMYASFDMSSYPISYRMIARVYVSLENLLSEICLQCNIDKRLARIPIGEPEAVHGSRDWQFQDSFVPAVVLPFVFYTMFIYSSSALSMELSSGLIERYQCAGLTLIEILVAQISLQLFVINLQNIFMIAVVYGTFGMIMVGSFGTIYLIIFLCELFGLFFGMFIALLVQNETGVSCVGVFLQLVAFIYCGCVWPIEGQHWLVQTMSRTTFPLASLSQGYFNVALRGWGITNPRVYLSIIWTILGSVILAVMTAVLQRLNIIKV</sequence>
<feature type="transmembrane region" description="Helical" evidence="7">
    <location>
        <begin position="644"/>
        <end position="665"/>
    </location>
</feature>
<reference evidence="9 10" key="1">
    <citation type="submission" date="2023-09" db="EMBL/GenBank/DDBJ databases">
        <title>Nesidiocoris tenuis whole genome shotgun sequence.</title>
        <authorList>
            <person name="Shibata T."/>
            <person name="Shimoda M."/>
            <person name="Kobayashi T."/>
            <person name="Uehara T."/>
        </authorList>
    </citation>
    <scope>NUCLEOTIDE SEQUENCE [LARGE SCALE GENOMIC DNA]</scope>
    <source>
        <strain evidence="9 10">Japan</strain>
    </source>
</reference>
<evidence type="ECO:0000256" key="3">
    <source>
        <dbReference type="ARBA" id="ARBA00022741"/>
    </source>
</evidence>
<evidence type="ECO:0000313" key="10">
    <source>
        <dbReference type="Proteomes" id="UP001307889"/>
    </source>
</evidence>
<evidence type="ECO:0000256" key="7">
    <source>
        <dbReference type="SAM" id="Phobius"/>
    </source>
</evidence>
<dbReference type="SUPFAM" id="SSF52540">
    <property type="entry name" value="P-loop containing nucleoside triphosphate hydrolases"/>
    <property type="match status" value="1"/>
</dbReference>
<accession>A0ABN7AQZ3</accession>
<keyword evidence="2 7" id="KW-0812">Transmembrane</keyword>
<dbReference type="CDD" id="cd03230">
    <property type="entry name" value="ABC_DR_subfamily_A"/>
    <property type="match status" value="1"/>
</dbReference>
<evidence type="ECO:0000256" key="1">
    <source>
        <dbReference type="ARBA" id="ARBA00004141"/>
    </source>
</evidence>
<dbReference type="Pfam" id="PF12698">
    <property type="entry name" value="ABC2_membrane_3"/>
    <property type="match status" value="1"/>
</dbReference>
<evidence type="ECO:0000256" key="6">
    <source>
        <dbReference type="ARBA" id="ARBA00023136"/>
    </source>
</evidence>
<dbReference type="InterPro" id="IPR017871">
    <property type="entry name" value="ABC_transporter-like_CS"/>
</dbReference>
<dbReference type="PROSITE" id="PS00211">
    <property type="entry name" value="ABC_TRANSPORTER_1"/>
    <property type="match status" value="1"/>
</dbReference>
<keyword evidence="5 7" id="KW-1133">Transmembrane helix</keyword>
<evidence type="ECO:0000256" key="4">
    <source>
        <dbReference type="ARBA" id="ARBA00022840"/>
    </source>
</evidence>
<feature type="transmembrane region" description="Helical" evidence="7">
    <location>
        <begin position="559"/>
        <end position="578"/>
    </location>
</feature>
<dbReference type="Pfam" id="PF00005">
    <property type="entry name" value="ABC_tran"/>
    <property type="match status" value="1"/>
</dbReference>
<dbReference type="PROSITE" id="PS50893">
    <property type="entry name" value="ABC_TRANSPORTER_2"/>
    <property type="match status" value="1"/>
</dbReference>
<dbReference type="PANTHER" id="PTHR43038">
    <property type="entry name" value="ATP-BINDING CASSETTE, SUB-FAMILY H, MEMBER 1"/>
    <property type="match status" value="1"/>
</dbReference>
<evidence type="ECO:0000256" key="5">
    <source>
        <dbReference type="ARBA" id="ARBA00022989"/>
    </source>
</evidence>
<keyword evidence="4" id="KW-0067">ATP-binding</keyword>
<protein>
    <recommendedName>
        <fullName evidence="8">ABC transporter domain-containing protein</fullName>
    </recommendedName>
</protein>
<evidence type="ECO:0000313" key="9">
    <source>
        <dbReference type="EMBL" id="BES94625.1"/>
    </source>
</evidence>
<dbReference type="Proteomes" id="UP001307889">
    <property type="component" value="Chromosome 5"/>
</dbReference>
<feature type="transmembrane region" description="Helical" evidence="7">
    <location>
        <begin position="290"/>
        <end position="308"/>
    </location>
</feature>
<dbReference type="EMBL" id="AP028913">
    <property type="protein sequence ID" value="BES94625.1"/>
    <property type="molecule type" value="Genomic_DNA"/>
</dbReference>
<dbReference type="SMART" id="SM00382">
    <property type="entry name" value="AAA"/>
    <property type="match status" value="1"/>
</dbReference>
<evidence type="ECO:0000256" key="2">
    <source>
        <dbReference type="ARBA" id="ARBA00022692"/>
    </source>
</evidence>
<dbReference type="InterPro" id="IPR003439">
    <property type="entry name" value="ABC_transporter-like_ATP-bd"/>
</dbReference>